<evidence type="ECO:0000313" key="2">
    <source>
        <dbReference type="Proteomes" id="UP000828390"/>
    </source>
</evidence>
<reference evidence="1" key="2">
    <citation type="submission" date="2020-11" db="EMBL/GenBank/DDBJ databases">
        <authorList>
            <person name="McCartney M.A."/>
            <person name="Auch B."/>
            <person name="Kono T."/>
            <person name="Mallez S."/>
            <person name="Becker A."/>
            <person name="Gohl D.M."/>
            <person name="Silverstein K.A.T."/>
            <person name="Koren S."/>
            <person name="Bechman K.B."/>
            <person name="Herman A."/>
            <person name="Abrahante J.E."/>
            <person name="Garbe J."/>
        </authorList>
    </citation>
    <scope>NUCLEOTIDE SEQUENCE</scope>
    <source>
        <strain evidence="1">Duluth1</strain>
        <tissue evidence="1">Whole animal</tissue>
    </source>
</reference>
<organism evidence="1 2">
    <name type="scientific">Dreissena polymorpha</name>
    <name type="common">Zebra mussel</name>
    <name type="synonym">Mytilus polymorpha</name>
    <dbReference type="NCBI Taxonomy" id="45954"/>
    <lineage>
        <taxon>Eukaryota</taxon>
        <taxon>Metazoa</taxon>
        <taxon>Spiralia</taxon>
        <taxon>Lophotrochozoa</taxon>
        <taxon>Mollusca</taxon>
        <taxon>Bivalvia</taxon>
        <taxon>Autobranchia</taxon>
        <taxon>Heteroconchia</taxon>
        <taxon>Euheterodonta</taxon>
        <taxon>Imparidentia</taxon>
        <taxon>Neoheterodontei</taxon>
        <taxon>Myida</taxon>
        <taxon>Dreissenoidea</taxon>
        <taxon>Dreissenidae</taxon>
        <taxon>Dreissena</taxon>
    </lineage>
</organism>
<keyword evidence="2" id="KW-1185">Reference proteome</keyword>
<evidence type="ECO:0000313" key="1">
    <source>
        <dbReference type="EMBL" id="KAH3701509.1"/>
    </source>
</evidence>
<sequence>MGGNGANTCQLAYLRRTSPEAVTLRRPALHFWHAWPIGPNKSAQVSSLWVTYIER</sequence>
<dbReference type="AlphaFoldDB" id="A0A9D4BMG2"/>
<protein>
    <submittedName>
        <fullName evidence="1">Uncharacterized protein</fullName>
    </submittedName>
</protein>
<accession>A0A9D4BMG2</accession>
<comment type="caution">
    <text evidence="1">The sequence shown here is derived from an EMBL/GenBank/DDBJ whole genome shotgun (WGS) entry which is preliminary data.</text>
</comment>
<proteinExistence type="predicted"/>
<dbReference type="Proteomes" id="UP000828390">
    <property type="component" value="Unassembled WGS sequence"/>
</dbReference>
<name>A0A9D4BMG2_DREPO</name>
<dbReference type="EMBL" id="JAIWYP010000015">
    <property type="protein sequence ID" value="KAH3701509.1"/>
    <property type="molecule type" value="Genomic_DNA"/>
</dbReference>
<gene>
    <name evidence="1" type="ORF">DPMN_076498</name>
</gene>
<reference evidence="1" key="1">
    <citation type="journal article" date="2019" name="bioRxiv">
        <title>The Genome of the Zebra Mussel, Dreissena polymorpha: A Resource for Invasive Species Research.</title>
        <authorList>
            <person name="McCartney M.A."/>
            <person name="Auch B."/>
            <person name="Kono T."/>
            <person name="Mallez S."/>
            <person name="Zhang Y."/>
            <person name="Obille A."/>
            <person name="Becker A."/>
            <person name="Abrahante J.E."/>
            <person name="Garbe J."/>
            <person name="Badalamenti J.P."/>
            <person name="Herman A."/>
            <person name="Mangelson H."/>
            <person name="Liachko I."/>
            <person name="Sullivan S."/>
            <person name="Sone E.D."/>
            <person name="Koren S."/>
            <person name="Silverstein K.A.T."/>
            <person name="Beckman K.B."/>
            <person name="Gohl D.M."/>
        </authorList>
    </citation>
    <scope>NUCLEOTIDE SEQUENCE</scope>
    <source>
        <strain evidence="1">Duluth1</strain>
        <tissue evidence="1">Whole animal</tissue>
    </source>
</reference>